<proteinExistence type="predicted"/>
<sequence length="242" mass="26982">MSKNKIVAVILSISIGSALINYSLVHAKTISNSLKTTINVVKSNSELDFVVKEASELNKAITLAGDKGIVKVVGGEHRLNSSIINKDVTIKSSDGKEVDIIVEDIPKDIKIKVGDKVTINKEGVAPIKLIGKIIYNNKVLEINDEEMTIDVKKDDEVKIELTKEVVNKLGFHNMNVFLKLNDAENVDVEKNKLSKKDKSVEYKDEDEKYDLGDFGNDDNMDIALTFKEAGQYKLEIWCDNNR</sequence>
<dbReference type="RefSeq" id="WP_268040837.1">
    <property type="nucleotide sequence ID" value="NZ_JAPQER010000003.1"/>
</dbReference>
<dbReference type="EMBL" id="JAPQER010000003">
    <property type="protein sequence ID" value="MCY6484535.1"/>
    <property type="molecule type" value="Genomic_DNA"/>
</dbReference>
<evidence type="ECO:0000313" key="2">
    <source>
        <dbReference type="Proteomes" id="UP001078443"/>
    </source>
</evidence>
<gene>
    <name evidence="1" type="ORF">OW763_09300</name>
</gene>
<reference evidence="1" key="1">
    <citation type="submission" date="2022-12" db="EMBL/GenBank/DDBJ databases">
        <authorList>
            <person name="Wang J."/>
        </authorList>
    </citation>
    <scope>NUCLEOTIDE SEQUENCE</scope>
    <source>
        <strain evidence="1">HY-45-18</strain>
    </source>
</reference>
<name>A0ABT4D2M9_9CLOT</name>
<evidence type="ECO:0008006" key="3">
    <source>
        <dbReference type="Google" id="ProtNLM"/>
    </source>
</evidence>
<accession>A0ABT4D2M9</accession>
<evidence type="ECO:0000313" key="1">
    <source>
        <dbReference type="EMBL" id="MCY6484535.1"/>
    </source>
</evidence>
<comment type="caution">
    <text evidence="1">The sequence shown here is derived from an EMBL/GenBank/DDBJ whole genome shotgun (WGS) entry which is preliminary data.</text>
</comment>
<protein>
    <recommendedName>
        <fullName evidence="3">Adhesin domain-containing protein</fullName>
    </recommendedName>
</protein>
<keyword evidence="2" id="KW-1185">Reference proteome</keyword>
<dbReference type="Proteomes" id="UP001078443">
    <property type="component" value="Unassembled WGS sequence"/>
</dbReference>
<organism evidence="1 2">
    <name type="scientific">Clostridium aestuarii</name>
    <dbReference type="NCBI Taxonomy" id="338193"/>
    <lineage>
        <taxon>Bacteria</taxon>
        <taxon>Bacillati</taxon>
        <taxon>Bacillota</taxon>
        <taxon>Clostridia</taxon>
        <taxon>Eubacteriales</taxon>
        <taxon>Clostridiaceae</taxon>
        <taxon>Clostridium</taxon>
    </lineage>
</organism>